<dbReference type="Proteomes" id="UP000585050">
    <property type="component" value="Unassembled WGS sequence"/>
</dbReference>
<name>A0A7X8SMY1_9BACT</name>
<comment type="caution">
    <text evidence="3">The sequence shown here is derived from an EMBL/GenBank/DDBJ whole genome shotgun (WGS) entry which is preliminary data.</text>
</comment>
<evidence type="ECO:0000259" key="2">
    <source>
        <dbReference type="PROSITE" id="PS50106"/>
    </source>
</evidence>
<dbReference type="EMBL" id="JABAIL010000005">
    <property type="protein sequence ID" value="NLR93178.1"/>
    <property type="molecule type" value="Genomic_DNA"/>
</dbReference>
<dbReference type="Gene3D" id="2.40.70.10">
    <property type="entry name" value="Acid Proteases"/>
    <property type="match status" value="2"/>
</dbReference>
<organism evidence="3 4">
    <name type="scientific">Flammeovirga agarivorans</name>
    <dbReference type="NCBI Taxonomy" id="2726742"/>
    <lineage>
        <taxon>Bacteria</taxon>
        <taxon>Pseudomonadati</taxon>
        <taxon>Bacteroidota</taxon>
        <taxon>Cytophagia</taxon>
        <taxon>Cytophagales</taxon>
        <taxon>Flammeovirgaceae</taxon>
        <taxon>Flammeovirga</taxon>
    </lineage>
</organism>
<keyword evidence="4" id="KW-1185">Reference proteome</keyword>
<dbReference type="RefSeq" id="WP_168883882.1">
    <property type="nucleotide sequence ID" value="NZ_JABAIL010000005.1"/>
</dbReference>
<dbReference type="InterPro" id="IPR041489">
    <property type="entry name" value="PDZ_6"/>
</dbReference>
<feature type="signal peptide" evidence="1">
    <location>
        <begin position="1"/>
        <end position="26"/>
    </location>
</feature>
<gene>
    <name evidence="3" type="ORF">HGP29_18355</name>
</gene>
<dbReference type="InterPro" id="IPR036034">
    <property type="entry name" value="PDZ_sf"/>
</dbReference>
<dbReference type="AlphaFoldDB" id="A0A7X8SMY1"/>
<keyword evidence="1" id="KW-0732">Signal</keyword>
<evidence type="ECO:0000313" key="4">
    <source>
        <dbReference type="Proteomes" id="UP000585050"/>
    </source>
</evidence>
<sequence length="431" mass="49485">MRNHSLIRCLLVNLLFSIFSPIDLFAQQAHPHLKNLVFQNESKKYVQIPFTMVNNLMVIQVSINHSDSLNFIFDSGVTYPIVSDPTIIDELNFEPRKIREVDIKGWGTGEDVHAYHTWGNTIEIKGVEGLNQDIIYASKDVLLLSKNMGVKVHGLIGATIFNHFVVQVDYQKKVITLYKQDYYASKKRIKYKKRYECFPVEIKRNRCYMTTTIFSSETNSFENLNLLVDTGASHALSVFESENTPLKASLKAIRDHLGVGINGDLYGKVNRLDQLKIGDFLLENPIVKYPEFNSLNQNLFDKSRHGSIGSEVLRRFTVVFDYHNKEILLKKNNDFRDEFSYNHLGLEFNNPYPGLPYFEVSQIRELSPAFKAGIKKGDRLVQVNGQAISLMSVDEVRTLFRGKDGRKLSLEIEDKSGSYKEYTLTLEDPFK</sequence>
<feature type="chain" id="PRO_5030552651" evidence="1">
    <location>
        <begin position="27"/>
        <end position="431"/>
    </location>
</feature>
<protein>
    <submittedName>
        <fullName evidence="3">PDZ domain-containing protein</fullName>
    </submittedName>
</protein>
<dbReference type="InterPro" id="IPR001478">
    <property type="entry name" value="PDZ"/>
</dbReference>
<feature type="domain" description="PDZ" evidence="2">
    <location>
        <begin position="326"/>
        <end position="401"/>
    </location>
</feature>
<proteinExistence type="predicted"/>
<dbReference type="PROSITE" id="PS50106">
    <property type="entry name" value="PDZ"/>
    <property type="match status" value="1"/>
</dbReference>
<evidence type="ECO:0000313" key="3">
    <source>
        <dbReference type="EMBL" id="NLR93178.1"/>
    </source>
</evidence>
<evidence type="ECO:0000256" key="1">
    <source>
        <dbReference type="SAM" id="SignalP"/>
    </source>
</evidence>
<dbReference type="Pfam" id="PF17820">
    <property type="entry name" value="PDZ_6"/>
    <property type="match status" value="1"/>
</dbReference>
<dbReference type="SUPFAM" id="SSF50156">
    <property type="entry name" value="PDZ domain-like"/>
    <property type="match status" value="1"/>
</dbReference>
<dbReference type="Gene3D" id="2.30.42.10">
    <property type="match status" value="1"/>
</dbReference>
<dbReference type="SMART" id="SM00228">
    <property type="entry name" value="PDZ"/>
    <property type="match status" value="1"/>
</dbReference>
<accession>A0A7X8SMY1</accession>
<reference evidence="3 4" key="1">
    <citation type="submission" date="2020-04" db="EMBL/GenBank/DDBJ databases">
        <title>Flammeovirga sp. SR4, a novel species isolated from seawater.</title>
        <authorList>
            <person name="Wang X."/>
        </authorList>
    </citation>
    <scope>NUCLEOTIDE SEQUENCE [LARGE SCALE GENOMIC DNA]</scope>
    <source>
        <strain evidence="3 4">SR4</strain>
    </source>
</reference>
<dbReference type="InterPro" id="IPR021109">
    <property type="entry name" value="Peptidase_aspartic_dom_sf"/>
</dbReference>